<organism evidence="1 2">
    <name type="scientific">Pseudomonas taiwanensis</name>
    <dbReference type="NCBI Taxonomy" id="470150"/>
    <lineage>
        <taxon>Bacteria</taxon>
        <taxon>Pseudomonadati</taxon>
        <taxon>Pseudomonadota</taxon>
        <taxon>Gammaproteobacteria</taxon>
        <taxon>Pseudomonadales</taxon>
        <taxon>Pseudomonadaceae</taxon>
        <taxon>Pseudomonas</taxon>
    </lineage>
</organism>
<sequence>MTPDMASALLAFDKTIIFYPSFRRAFSQIQNAIENTQTLGRPVSALLSAPSGLGKSTLLNYFRTLHQPDDVREDGVYTRMPVIYCEVPAQATVKGLITNILRMLINRTPGGTREKLTHQLVTCLITAGVKVIFLDEIQRLCVTAGENVRADSLAWIVSLLNTLQIPIILSGTEECINIRDNNRAFARRYPYLVELKNFHYSEGPDSEFYSTLQKLDSSMYQLTPLGLGAHLNDRAIASALYVATNGNIGTLRLIISDALKYCLNRNGTKSLTANDFLVATEYIDLPERLSATNPFTLSYSELKAIINEKNGDPDE</sequence>
<proteinExistence type="predicted"/>
<dbReference type="EMBL" id="JABWRS010000005">
    <property type="protein sequence ID" value="MBC3475772.1"/>
    <property type="molecule type" value="Genomic_DNA"/>
</dbReference>
<accession>A0ABR6V5L5</accession>
<dbReference type="RefSeq" id="WP_186598540.1">
    <property type="nucleotide sequence ID" value="NZ_JABWRS010000005.1"/>
</dbReference>
<protein>
    <submittedName>
        <fullName evidence="1">TniB family NTP-binding protein</fullName>
    </submittedName>
</protein>
<evidence type="ECO:0000313" key="1">
    <source>
        <dbReference type="EMBL" id="MBC3475772.1"/>
    </source>
</evidence>
<keyword evidence="2" id="KW-1185">Reference proteome</keyword>
<dbReference type="Pfam" id="PF05621">
    <property type="entry name" value="TniB"/>
    <property type="match status" value="1"/>
</dbReference>
<dbReference type="SUPFAM" id="SSF52540">
    <property type="entry name" value="P-loop containing nucleoside triphosphate hydrolases"/>
    <property type="match status" value="1"/>
</dbReference>
<dbReference type="Proteomes" id="UP000628086">
    <property type="component" value="Unassembled WGS sequence"/>
</dbReference>
<dbReference type="InterPro" id="IPR008868">
    <property type="entry name" value="TniB"/>
</dbReference>
<reference evidence="1 2" key="1">
    <citation type="journal article" date="2020" name="Microorganisms">
        <title>Reliable Identification of Environmental Pseudomonas Isolates Using the rpoD Gene.</title>
        <authorList>
            <consortium name="The Broad Institute Genome Sequencing Platform"/>
            <person name="Girard L."/>
            <person name="Lood C."/>
            <person name="Rokni-Zadeh H."/>
            <person name="van Noort V."/>
            <person name="Lavigne R."/>
            <person name="De Mot R."/>
        </authorList>
    </citation>
    <scope>NUCLEOTIDE SEQUENCE [LARGE SCALE GENOMIC DNA]</scope>
    <source>
        <strain evidence="1 2">RW7P2</strain>
    </source>
</reference>
<comment type="caution">
    <text evidence="1">The sequence shown here is derived from an EMBL/GenBank/DDBJ whole genome shotgun (WGS) entry which is preliminary data.</text>
</comment>
<dbReference type="Gene3D" id="3.40.50.300">
    <property type="entry name" value="P-loop containing nucleotide triphosphate hydrolases"/>
    <property type="match status" value="1"/>
</dbReference>
<gene>
    <name evidence="1" type="ORF">HU747_09175</name>
</gene>
<evidence type="ECO:0000313" key="2">
    <source>
        <dbReference type="Proteomes" id="UP000628086"/>
    </source>
</evidence>
<dbReference type="InterPro" id="IPR027417">
    <property type="entry name" value="P-loop_NTPase"/>
</dbReference>
<name>A0ABR6V5L5_9PSED</name>